<accession>A0A329LJB5</accession>
<dbReference type="InterPro" id="IPR050712">
    <property type="entry name" value="NAD(P)H-dep_reductase"/>
</dbReference>
<gene>
    <name evidence="3" type="ORF">DQG23_41160</name>
</gene>
<proteinExistence type="inferred from homology"/>
<dbReference type="PANTHER" id="PTHR30543:SF21">
    <property type="entry name" value="NAD(P)H-DEPENDENT FMN REDUCTASE LOT6"/>
    <property type="match status" value="1"/>
</dbReference>
<evidence type="ECO:0000313" key="4">
    <source>
        <dbReference type="Proteomes" id="UP000250369"/>
    </source>
</evidence>
<dbReference type="Pfam" id="PF03358">
    <property type="entry name" value="FMN_red"/>
    <property type="match status" value="1"/>
</dbReference>
<comment type="caution">
    <text evidence="3">The sequence shown here is derived from an EMBL/GenBank/DDBJ whole genome shotgun (WGS) entry which is preliminary data.</text>
</comment>
<dbReference type="SUPFAM" id="SSF52218">
    <property type="entry name" value="Flavoproteins"/>
    <property type="match status" value="1"/>
</dbReference>
<dbReference type="GO" id="GO:0016491">
    <property type="term" value="F:oxidoreductase activity"/>
    <property type="evidence" value="ECO:0007669"/>
    <property type="project" value="InterPro"/>
</dbReference>
<dbReference type="InterPro" id="IPR029039">
    <property type="entry name" value="Flavoprotein-like_sf"/>
</dbReference>
<dbReference type="EMBL" id="QMFB01000060">
    <property type="protein sequence ID" value="RAV08325.1"/>
    <property type="molecule type" value="Genomic_DNA"/>
</dbReference>
<name>A0A329LJB5_9BACL</name>
<evidence type="ECO:0000259" key="2">
    <source>
        <dbReference type="Pfam" id="PF03358"/>
    </source>
</evidence>
<reference evidence="3 4" key="1">
    <citation type="journal article" date="2009" name="Int. J. Syst. Evol. Microbiol.">
        <title>Paenibacillus contaminans sp. nov., isolated from a contaminated laboratory plate.</title>
        <authorList>
            <person name="Chou J.H."/>
            <person name="Lee J.H."/>
            <person name="Lin M.C."/>
            <person name="Chang P.S."/>
            <person name="Arun A.B."/>
            <person name="Young C.C."/>
            <person name="Chen W.M."/>
        </authorList>
    </citation>
    <scope>NUCLEOTIDE SEQUENCE [LARGE SCALE GENOMIC DNA]</scope>
    <source>
        <strain evidence="3 4">CKOBP-6</strain>
    </source>
</reference>
<feature type="domain" description="NADPH-dependent FMN reductase-like" evidence="2">
    <location>
        <begin position="1"/>
        <end position="141"/>
    </location>
</feature>
<dbReference type="Proteomes" id="UP000250369">
    <property type="component" value="Unassembled WGS sequence"/>
</dbReference>
<dbReference type="GO" id="GO:0010181">
    <property type="term" value="F:FMN binding"/>
    <property type="evidence" value="ECO:0007669"/>
    <property type="project" value="TreeGrafter"/>
</dbReference>
<dbReference type="PANTHER" id="PTHR30543">
    <property type="entry name" value="CHROMATE REDUCTASE"/>
    <property type="match status" value="1"/>
</dbReference>
<organism evidence="3 4">
    <name type="scientific">Paenibacillus contaminans</name>
    <dbReference type="NCBI Taxonomy" id="450362"/>
    <lineage>
        <taxon>Bacteria</taxon>
        <taxon>Bacillati</taxon>
        <taxon>Bacillota</taxon>
        <taxon>Bacilli</taxon>
        <taxon>Bacillales</taxon>
        <taxon>Paenibacillaceae</taxon>
        <taxon>Paenibacillus</taxon>
    </lineage>
</organism>
<dbReference type="AlphaFoldDB" id="A0A329LJB5"/>
<dbReference type="GO" id="GO:0005829">
    <property type="term" value="C:cytosol"/>
    <property type="evidence" value="ECO:0007669"/>
    <property type="project" value="TreeGrafter"/>
</dbReference>
<dbReference type="OrthoDB" id="9790975at2"/>
<dbReference type="InterPro" id="IPR005025">
    <property type="entry name" value="FMN_Rdtase-like_dom"/>
</dbReference>
<keyword evidence="4" id="KW-1185">Reference proteome</keyword>
<dbReference type="Gene3D" id="3.40.50.360">
    <property type="match status" value="1"/>
</dbReference>
<comment type="similarity">
    <text evidence="1">Belongs to the azoreductase type 2 family.</text>
</comment>
<evidence type="ECO:0000256" key="1">
    <source>
        <dbReference type="ARBA" id="ARBA00009428"/>
    </source>
</evidence>
<dbReference type="RefSeq" id="WP_113036861.1">
    <property type="nucleotide sequence ID" value="NZ_QMFB01000060.1"/>
</dbReference>
<sequence>MKITIVTGSNREQSTSTKLCRYIETVLQEKEINVTLFDLYEKPLPFFDPSNRVTTDPNVHALIQAVGGADAVILSTPDYHGSVSGVLKNALDFLGFDQFDSKAVLAVSSSGGAVGVSPLTHLQTIVRNLHGVNCPEWISIGGENRGFTPDGEPENEKVKERVNKVLAYFVNLALTLRKAG</sequence>
<evidence type="ECO:0000313" key="3">
    <source>
        <dbReference type="EMBL" id="RAV08325.1"/>
    </source>
</evidence>
<protein>
    <submittedName>
        <fullName evidence="3">NADPH-dependent FMN reductase</fullName>
    </submittedName>
</protein>